<keyword evidence="3" id="KW-1185">Reference proteome</keyword>
<gene>
    <name evidence="2" type="ORF">P280DRAFT_480161</name>
</gene>
<proteinExistence type="predicted"/>
<sequence length="266" mass="29555">MHFTLTLTLPLLIASFVYIAAAAPLPVPGGRDDFLPAERVEGRMLGMMGARGEVEVGRIQRRKRDEVKSGTGIVELGNKVESAEAKTLPYSWYAKYTPYQSYAKYSPAVEAAGERGIESDLHPGWAPHGIDWIWATVQKRIYACTRSWLRRSGRRGALARLIDCVFYSVTRGALGETTNYVRESVSWERGSLMERVCKESKSCGNRGDIEAVVHVCILLFTTRGAQQLQATRTPQEQSHPCTLTTTPYHVYPPSAAPHLTSLPEVE</sequence>
<name>A0A6A6RYN9_9PLEO</name>
<keyword evidence="1" id="KW-0732">Signal</keyword>
<protein>
    <submittedName>
        <fullName evidence="2">Uncharacterized protein</fullName>
    </submittedName>
</protein>
<organism evidence="2 3">
    <name type="scientific">Massarina eburnea CBS 473.64</name>
    <dbReference type="NCBI Taxonomy" id="1395130"/>
    <lineage>
        <taxon>Eukaryota</taxon>
        <taxon>Fungi</taxon>
        <taxon>Dikarya</taxon>
        <taxon>Ascomycota</taxon>
        <taxon>Pezizomycotina</taxon>
        <taxon>Dothideomycetes</taxon>
        <taxon>Pleosporomycetidae</taxon>
        <taxon>Pleosporales</taxon>
        <taxon>Massarineae</taxon>
        <taxon>Massarinaceae</taxon>
        <taxon>Massarina</taxon>
    </lineage>
</organism>
<feature type="signal peptide" evidence="1">
    <location>
        <begin position="1"/>
        <end position="22"/>
    </location>
</feature>
<evidence type="ECO:0000313" key="3">
    <source>
        <dbReference type="Proteomes" id="UP000799753"/>
    </source>
</evidence>
<reference evidence="2" key="1">
    <citation type="journal article" date="2020" name="Stud. Mycol.">
        <title>101 Dothideomycetes genomes: a test case for predicting lifestyles and emergence of pathogens.</title>
        <authorList>
            <person name="Haridas S."/>
            <person name="Albert R."/>
            <person name="Binder M."/>
            <person name="Bloem J."/>
            <person name="Labutti K."/>
            <person name="Salamov A."/>
            <person name="Andreopoulos B."/>
            <person name="Baker S."/>
            <person name="Barry K."/>
            <person name="Bills G."/>
            <person name="Bluhm B."/>
            <person name="Cannon C."/>
            <person name="Castanera R."/>
            <person name="Culley D."/>
            <person name="Daum C."/>
            <person name="Ezra D."/>
            <person name="Gonzalez J."/>
            <person name="Henrissat B."/>
            <person name="Kuo A."/>
            <person name="Liang C."/>
            <person name="Lipzen A."/>
            <person name="Lutzoni F."/>
            <person name="Magnuson J."/>
            <person name="Mondo S."/>
            <person name="Nolan M."/>
            <person name="Ohm R."/>
            <person name="Pangilinan J."/>
            <person name="Park H.-J."/>
            <person name="Ramirez L."/>
            <person name="Alfaro M."/>
            <person name="Sun H."/>
            <person name="Tritt A."/>
            <person name="Yoshinaga Y."/>
            <person name="Zwiers L.-H."/>
            <person name="Turgeon B."/>
            <person name="Goodwin S."/>
            <person name="Spatafora J."/>
            <person name="Crous P."/>
            <person name="Grigoriev I."/>
        </authorList>
    </citation>
    <scope>NUCLEOTIDE SEQUENCE</scope>
    <source>
        <strain evidence="2">CBS 473.64</strain>
    </source>
</reference>
<dbReference type="EMBL" id="MU006784">
    <property type="protein sequence ID" value="KAF2640646.1"/>
    <property type="molecule type" value="Genomic_DNA"/>
</dbReference>
<dbReference type="AlphaFoldDB" id="A0A6A6RYN9"/>
<evidence type="ECO:0000313" key="2">
    <source>
        <dbReference type="EMBL" id="KAF2640646.1"/>
    </source>
</evidence>
<evidence type="ECO:0000256" key="1">
    <source>
        <dbReference type="SAM" id="SignalP"/>
    </source>
</evidence>
<feature type="chain" id="PRO_5025535252" evidence="1">
    <location>
        <begin position="23"/>
        <end position="266"/>
    </location>
</feature>
<dbReference type="Proteomes" id="UP000799753">
    <property type="component" value="Unassembled WGS sequence"/>
</dbReference>
<accession>A0A6A6RYN9</accession>